<feature type="compositionally biased region" description="Polar residues" evidence="2">
    <location>
        <begin position="386"/>
        <end position="396"/>
    </location>
</feature>
<dbReference type="GO" id="GO:0030234">
    <property type="term" value="F:enzyme regulator activity"/>
    <property type="evidence" value="ECO:0007669"/>
    <property type="project" value="TreeGrafter"/>
</dbReference>
<dbReference type="RefSeq" id="WP_163104468.1">
    <property type="nucleotide sequence ID" value="NZ_JAAAWO010000001.1"/>
</dbReference>
<evidence type="ECO:0000313" key="5">
    <source>
        <dbReference type="Proteomes" id="UP000471381"/>
    </source>
</evidence>
<dbReference type="InterPro" id="IPR028082">
    <property type="entry name" value="Peripla_BP_I"/>
</dbReference>
<feature type="region of interest" description="Disordered" evidence="2">
    <location>
        <begin position="386"/>
        <end position="405"/>
    </location>
</feature>
<sequence length="679" mass="75372">MRHTGTTGKHITRFAVTSLLLSPLLLVGCTSTPKKAVNVPTNVKSPVEQPVTQEEITPEHKLVEAKKAWLETRNKERRDTLLLEAAELYIANQKPLLAQQVLYEVKQDGVSTANQSAYALLMAKVYVNSPDASPQTLLTMLETVPDQSQFGVEKAHLQTQLFIREGNYGAAANSLLKTDLTDEQKVEQVWTWVTSMSLSSLDDVSSQYPNLSPFISLRKLTQEYRSNPEQLAANLRNFKRVYAGHSLGKAFPKNVDSATQLSRPSIDSIAVLLPLSGRLGATGNTIKNGIMAAYYQSIEDNQSERNLPQLSFVDTTDKDAEGIISAIGEAKFVIGPLLKDNVERIVPALPTGVNVLALNRFDNFQQAMGELDRSIELLAQQDSSGNAEAGSLSEQKSAIPPLSAEQGLSEKTSVAQPIAANFFGLAPEDEAKQLAELIFNKGFRAPIVIAEQSSLYMRMDDTFKAHWETLNKAEGKRRTNITSVTFNDSNSLREGITSALDVAQSNERINQIEYMTNDEVYNMPRSRRDIDAIIAFASPQDTELLNPIIEASLNPLDGQPIPVYASSRSMDYDSGKNQWRDLKNIHFIDMPWLMPQHKWQGLAQTVDQAFAAQSTMQKRLFAFGYDAYELLPQLGILNTLQYLNHDGLTGSLSLNENGEVERQQPRAIIRNEKVEILTE</sequence>
<dbReference type="EMBL" id="JAAAWO010000001">
    <property type="protein sequence ID" value="NDW14048.1"/>
    <property type="molecule type" value="Genomic_DNA"/>
</dbReference>
<dbReference type="GO" id="GO:0031241">
    <property type="term" value="C:periplasmic side of cell outer membrane"/>
    <property type="evidence" value="ECO:0007669"/>
    <property type="project" value="TreeGrafter"/>
</dbReference>
<accession>A0A6N9TH73</accession>
<keyword evidence="1" id="KW-0472">Membrane</keyword>
<dbReference type="InterPro" id="IPR007443">
    <property type="entry name" value="LpoA"/>
</dbReference>
<keyword evidence="5" id="KW-1185">Reference proteome</keyword>
<dbReference type="SUPFAM" id="SSF53822">
    <property type="entry name" value="Periplasmic binding protein-like I"/>
    <property type="match status" value="1"/>
</dbReference>
<dbReference type="CDD" id="cd06339">
    <property type="entry name" value="PBP1_YraM_LppC_lipoprotein-like"/>
    <property type="match status" value="1"/>
</dbReference>
<evidence type="ECO:0000256" key="3">
    <source>
        <dbReference type="SAM" id="SignalP"/>
    </source>
</evidence>
<keyword evidence="3" id="KW-0732">Signal</keyword>
<evidence type="ECO:0000256" key="1">
    <source>
        <dbReference type="ARBA" id="ARBA00023136"/>
    </source>
</evidence>
<name>A0A6N9TH73_9ALTE</name>
<organism evidence="4 5">
    <name type="scientific">Alteromonas genovensis</name>
    <dbReference type="NCBI Taxonomy" id="471225"/>
    <lineage>
        <taxon>Bacteria</taxon>
        <taxon>Pseudomonadati</taxon>
        <taxon>Pseudomonadota</taxon>
        <taxon>Gammaproteobacteria</taxon>
        <taxon>Alteromonadales</taxon>
        <taxon>Alteromonadaceae</taxon>
        <taxon>Alteromonas/Salinimonas group</taxon>
        <taxon>Alteromonas</taxon>
    </lineage>
</organism>
<dbReference type="GO" id="GO:0009252">
    <property type="term" value="P:peptidoglycan biosynthetic process"/>
    <property type="evidence" value="ECO:0007669"/>
    <property type="project" value="TreeGrafter"/>
</dbReference>
<dbReference type="Proteomes" id="UP000471381">
    <property type="component" value="Unassembled WGS sequence"/>
</dbReference>
<comment type="caution">
    <text evidence="4">The sequence shown here is derived from an EMBL/GenBank/DDBJ whole genome shotgun (WGS) entry which is preliminary data.</text>
</comment>
<dbReference type="PROSITE" id="PS51257">
    <property type="entry name" value="PROKAR_LIPOPROTEIN"/>
    <property type="match status" value="1"/>
</dbReference>
<feature type="chain" id="PRO_5026712054" evidence="3">
    <location>
        <begin position="37"/>
        <end position="679"/>
    </location>
</feature>
<dbReference type="Gene3D" id="3.40.50.2300">
    <property type="match status" value="2"/>
</dbReference>
<dbReference type="Pfam" id="PF04348">
    <property type="entry name" value="LppC"/>
    <property type="match status" value="2"/>
</dbReference>
<evidence type="ECO:0000256" key="2">
    <source>
        <dbReference type="SAM" id="MobiDB-lite"/>
    </source>
</evidence>
<dbReference type="AlphaFoldDB" id="A0A6N9TH73"/>
<proteinExistence type="predicted"/>
<dbReference type="PANTHER" id="PTHR38038">
    <property type="entry name" value="PENICILLIN-BINDING PROTEIN ACTIVATOR LPOA"/>
    <property type="match status" value="1"/>
</dbReference>
<dbReference type="PANTHER" id="PTHR38038:SF1">
    <property type="entry name" value="PENICILLIN-BINDING PROTEIN ACTIVATOR LPOA"/>
    <property type="match status" value="1"/>
</dbReference>
<protein>
    <submittedName>
        <fullName evidence="4">Penicillin-binding protein activator</fullName>
    </submittedName>
</protein>
<gene>
    <name evidence="4" type="ORF">GTQ48_00685</name>
</gene>
<evidence type="ECO:0000313" key="4">
    <source>
        <dbReference type="EMBL" id="NDW14048.1"/>
    </source>
</evidence>
<dbReference type="Gene3D" id="1.25.40.650">
    <property type="match status" value="1"/>
</dbReference>
<reference evidence="4 5" key="1">
    <citation type="submission" date="2020-01" db="EMBL/GenBank/DDBJ databases">
        <title>Genomes of bacteria type strains.</title>
        <authorList>
            <person name="Chen J."/>
            <person name="Zhu S."/>
            <person name="Yang J."/>
        </authorList>
    </citation>
    <scope>NUCLEOTIDE SEQUENCE [LARGE SCALE GENOMIC DNA]</scope>
    <source>
        <strain evidence="4 5">LMG 24078</strain>
    </source>
</reference>
<feature type="signal peptide" evidence="3">
    <location>
        <begin position="1"/>
        <end position="36"/>
    </location>
</feature>